<dbReference type="CDD" id="cd07185">
    <property type="entry name" value="OmpA_C-like"/>
    <property type="match status" value="1"/>
</dbReference>
<keyword evidence="10" id="KW-0969">Cilium</keyword>
<keyword evidence="3" id="KW-1003">Cell membrane</keyword>
<evidence type="ECO:0000256" key="5">
    <source>
        <dbReference type="ARBA" id="ARBA00022989"/>
    </source>
</evidence>
<evidence type="ECO:0000256" key="8">
    <source>
        <dbReference type="SAM" id="Phobius"/>
    </source>
</evidence>
<keyword evidence="6 7" id="KW-0472">Membrane</keyword>
<keyword evidence="11" id="KW-1185">Reference proteome</keyword>
<dbReference type="Pfam" id="PF00691">
    <property type="entry name" value="OmpA"/>
    <property type="match status" value="1"/>
</dbReference>
<dbReference type="Gene3D" id="3.30.1330.60">
    <property type="entry name" value="OmpA-like domain"/>
    <property type="match status" value="1"/>
</dbReference>
<feature type="transmembrane region" description="Helical" evidence="8">
    <location>
        <begin position="20"/>
        <end position="40"/>
    </location>
</feature>
<name>A0A0A7EL33_9GAMM</name>
<keyword evidence="10" id="KW-0282">Flagellum</keyword>
<comment type="subcellular location">
    <subcellularLocation>
        <location evidence="1">Cell membrane</location>
        <topology evidence="1">Single-pass membrane protein</topology>
    </subcellularLocation>
</comment>
<evidence type="ECO:0000256" key="7">
    <source>
        <dbReference type="PROSITE-ProRule" id="PRU00473"/>
    </source>
</evidence>
<evidence type="ECO:0000256" key="3">
    <source>
        <dbReference type="ARBA" id="ARBA00022475"/>
    </source>
</evidence>
<protein>
    <submittedName>
        <fullName evidence="10">Flagellar motor protein MotB</fullName>
    </submittedName>
</protein>
<dbReference type="Proteomes" id="UP000030341">
    <property type="component" value="Chromosome 2"/>
</dbReference>
<dbReference type="InterPro" id="IPR036737">
    <property type="entry name" value="OmpA-like_sf"/>
</dbReference>
<evidence type="ECO:0000256" key="4">
    <source>
        <dbReference type="ARBA" id="ARBA00022692"/>
    </source>
</evidence>
<dbReference type="HOGENOM" id="CLU_016890_0_3_6"/>
<keyword evidence="10" id="KW-0966">Cell projection</keyword>
<dbReference type="InterPro" id="IPR006665">
    <property type="entry name" value="OmpA-like"/>
</dbReference>
<sequence>MENHDFIDEKAKGAPNWMTTFADLMSLLMCFFVLLLSYSVMDVEKFKHIAGSMKKAFGVQSDVILEDIPKGTSVIATEFSPGEPKPTPIESVKQLTTDSEQRNLQTQKAENEASKINLKLKETLEHLLKSEIENELIELEMLGQQLIIRLNERGSFPSGSSFLQPRFKPVLTTIAEQLGRIPGQISVSGHSDDLQVSNELHGNNWELSSKRANAVLQTLLGTNQLESHRMHIAAYADTKPLLPNTSQQNRAKNRRVEIAISQGNAFELQPSHSF</sequence>
<evidence type="ECO:0000256" key="2">
    <source>
        <dbReference type="ARBA" id="ARBA00008914"/>
    </source>
</evidence>
<evidence type="ECO:0000259" key="9">
    <source>
        <dbReference type="PROSITE" id="PS51123"/>
    </source>
</evidence>
<feature type="domain" description="OmpA-like" evidence="9">
    <location>
        <begin position="143"/>
        <end position="264"/>
    </location>
</feature>
<dbReference type="Pfam" id="PF13677">
    <property type="entry name" value="MotB_plug"/>
    <property type="match status" value="1"/>
</dbReference>
<evidence type="ECO:0000313" key="10">
    <source>
        <dbReference type="EMBL" id="AIY67400.1"/>
    </source>
</evidence>
<dbReference type="OrthoDB" id="9815217at2"/>
<keyword evidence="5 8" id="KW-1133">Transmembrane helix</keyword>
<evidence type="ECO:0000256" key="1">
    <source>
        <dbReference type="ARBA" id="ARBA00004162"/>
    </source>
</evidence>
<proteinExistence type="inferred from homology"/>
<evidence type="ECO:0000313" key="11">
    <source>
        <dbReference type="Proteomes" id="UP000030341"/>
    </source>
</evidence>
<accession>A0A0A7EL33</accession>
<dbReference type="STRING" id="1348114.OM33_20430"/>
<keyword evidence="4 8" id="KW-0812">Transmembrane</keyword>
<dbReference type="InterPro" id="IPR025713">
    <property type="entry name" value="MotB-like_N_dom"/>
</dbReference>
<dbReference type="KEGG" id="pseo:OM33_20430"/>
<dbReference type="SUPFAM" id="SSF103088">
    <property type="entry name" value="OmpA-like"/>
    <property type="match status" value="1"/>
</dbReference>
<organism evidence="10 11">
    <name type="scientific">Pseudoalteromonas piratica</name>
    <dbReference type="NCBI Taxonomy" id="1348114"/>
    <lineage>
        <taxon>Bacteria</taxon>
        <taxon>Pseudomonadati</taxon>
        <taxon>Pseudomonadota</taxon>
        <taxon>Gammaproteobacteria</taxon>
        <taxon>Alteromonadales</taxon>
        <taxon>Pseudoalteromonadaceae</taxon>
        <taxon>Pseudoalteromonas</taxon>
    </lineage>
</organism>
<dbReference type="eggNOG" id="COG1360">
    <property type="taxonomic scope" value="Bacteria"/>
</dbReference>
<evidence type="ECO:0000256" key="6">
    <source>
        <dbReference type="ARBA" id="ARBA00023136"/>
    </source>
</evidence>
<comment type="similarity">
    <text evidence="2">Belongs to the MotB family.</text>
</comment>
<dbReference type="AlphaFoldDB" id="A0A0A7EL33"/>
<dbReference type="RefSeq" id="WP_040136357.1">
    <property type="nucleotide sequence ID" value="NZ_CP009889.1"/>
</dbReference>
<dbReference type="InterPro" id="IPR050330">
    <property type="entry name" value="Bact_OuterMem_StrucFunc"/>
</dbReference>
<dbReference type="PROSITE" id="PS51123">
    <property type="entry name" value="OMPA_2"/>
    <property type="match status" value="1"/>
</dbReference>
<dbReference type="EMBL" id="CP009889">
    <property type="protein sequence ID" value="AIY67400.1"/>
    <property type="molecule type" value="Genomic_DNA"/>
</dbReference>
<gene>
    <name evidence="10" type="primary">motB</name>
    <name evidence="10" type="ORF">OM33_20430</name>
</gene>
<dbReference type="PANTHER" id="PTHR30329:SF21">
    <property type="entry name" value="LIPOPROTEIN YIAD-RELATED"/>
    <property type="match status" value="1"/>
</dbReference>
<dbReference type="GO" id="GO:0005886">
    <property type="term" value="C:plasma membrane"/>
    <property type="evidence" value="ECO:0007669"/>
    <property type="project" value="UniProtKB-SubCell"/>
</dbReference>
<dbReference type="NCBIfam" id="NF006508">
    <property type="entry name" value="PRK08944.1"/>
    <property type="match status" value="1"/>
</dbReference>
<dbReference type="PANTHER" id="PTHR30329">
    <property type="entry name" value="STATOR ELEMENT OF FLAGELLAR MOTOR COMPLEX"/>
    <property type="match status" value="1"/>
</dbReference>
<reference evidence="10 11" key="1">
    <citation type="submission" date="2014-11" db="EMBL/GenBank/DDBJ databases">
        <title>Complete Genome Sequence of Pseudoalteromonas sp. Strain OCN003 Isolated from Kaneohe Bay, Oahu, Hawaii.</title>
        <authorList>
            <person name="Beurmann S."/>
            <person name="Videau P."/>
            <person name="Ushijima B."/>
            <person name="Smith A.M."/>
            <person name="Aeby G.S."/>
            <person name="Callahan S.M."/>
            <person name="Belcaid M."/>
        </authorList>
    </citation>
    <scope>NUCLEOTIDE SEQUENCE [LARGE SCALE GENOMIC DNA]</scope>
    <source>
        <strain evidence="10 11">OCN003</strain>
    </source>
</reference>